<dbReference type="InterPro" id="IPR002347">
    <property type="entry name" value="SDR_fam"/>
</dbReference>
<organism evidence="2 3">
    <name type="scientific">Svornostia abyssi</name>
    <dbReference type="NCBI Taxonomy" id="2898438"/>
    <lineage>
        <taxon>Bacteria</taxon>
        <taxon>Bacillati</taxon>
        <taxon>Actinomycetota</taxon>
        <taxon>Thermoleophilia</taxon>
        <taxon>Solirubrobacterales</taxon>
        <taxon>Baekduiaceae</taxon>
        <taxon>Svornostia</taxon>
    </lineage>
</organism>
<keyword evidence="3" id="KW-1185">Reference proteome</keyword>
<proteinExistence type="inferred from homology"/>
<evidence type="ECO:0000313" key="3">
    <source>
        <dbReference type="Proteomes" id="UP001058860"/>
    </source>
</evidence>
<dbReference type="InterPro" id="IPR050259">
    <property type="entry name" value="SDR"/>
</dbReference>
<dbReference type="PANTHER" id="PTHR42879">
    <property type="entry name" value="3-OXOACYL-(ACYL-CARRIER-PROTEIN) REDUCTASE"/>
    <property type="match status" value="1"/>
</dbReference>
<sequence>MDLGISGRAALVCGATQGIGRAIAAELVAEGARVAITSRSRERADAAAAELGAAAFVHDTADADGAPNLLEAVADALSAPVTLLVTNTGGPPGNPDALGFSREQWQAAYDELVLGPMALVQAAIPGMRAQGFGRILNVVSTGPREPIPNLMLSNTHRAATLAAFKTVSRQVAADGITLNSVLPGRIATERLFSLYGGSRDAADRVAADEVPAGRLGEPDEMAAAAAFLLSARAGYVTGQALIVDGGLTRAV</sequence>
<dbReference type="PANTHER" id="PTHR42879:SF6">
    <property type="entry name" value="NADPH-DEPENDENT REDUCTASE BACG"/>
    <property type="match status" value="1"/>
</dbReference>
<comment type="similarity">
    <text evidence="1">Belongs to the short-chain dehydrogenases/reductases (SDR) family.</text>
</comment>
<dbReference type="Gene3D" id="3.40.50.720">
    <property type="entry name" value="NAD(P)-binding Rossmann-like Domain"/>
    <property type="match status" value="1"/>
</dbReference>
<dbReference type="SUPFAM" id="SSF51735">
    <property type="entry name" value="NAD(P)-binding Rossmann-fold domains"/>
    <property type="match status" value="1"/>
</dbReference>
<dbReference type="Pfam" id="PF13561">
    <property type="entry name" value="adh_short_C2"/>
    <property type="match status" value="1"/>
</dbReference>
<dbReference type="InterPro" id="IPR036291">
    <property type="entry name" value="NAD(P)-bd_dom_sf"/>
</dbReference>
<evidence type="ECO:0000256" key="1">
    <source>
        <dbReference type="ARBA" id="ARBA00006484"/>
    </source>
</evidence>
<gene>
    <name evidence="2" type="ORF">LRS13_05940</name>
</gene>
<accession>A0ABY5PK60</accession>
<protein>
    <submittedName>
        <fullName evidence="2">SDR family oxidoreductase</fullName>
    </submittedName>
</protein>
<evidence type="ECO:0000313" key="2">
    <source>
        <dbReference type="EMBL" id="UUY05068.1"/>
    </source>
</evidence>
<dbReference type="Proteomes" id="UP001058860">
    <property type="component" value="Chromosome"/>
</dbReference>
<dbReference type="PRINTS" id="PR00081">
    <property type="entry name" value="GDHRDH"/>
</dbReference>
<reference evidence="3" key="1">
    <citation type="submission" date="2021-11" db="EMBL/GenBank/DDBJ databases">
        <title>Cultivation dependent microbiological survey of springs from the worlds oldest radium mine currently devoted to the extraction of radon-saturated water.</title>
        <authorList>
            <person name="Kapinusova G."/>
            <person name="Smrhova T."/>
            <person name="Strejcek M."/>
            <person name="Suman J."/>
            <person name="Jani K."/>
            <person name="Pajer P."/>
            <person name="Uhlik O."/>
        </authorList>
    </citation>
    <scope>NUCLEOTIDE SEQUENCE [LARGE SCALE GENOMIC DNA]</scope>
    <source>
        <strain evidence="3">J379</strain>
    </source>
</reference>
<dbReference type="RefSeq" id="WP_353865537.1">
    <property type="nucleotide sequence ID" value="NZ_CP088295.1"/>
</dbReference>
<name>A0ABY5PK60_9ACTN</name>
<dbReference type="EMBL" id="CP088295">
    <property type="protein sequence ID" value="UUY05068.1"/>
    <property type="molecule type" value="Genomic_DNA"/>
</dbReference>